<gene>
    <name evidence="2" type="ORF">CBR_g27765</name>
</gene>
<feature type="compositionally biased region" description="Basic residues" evidence="1">
    <location>
        <begin position="64"/>
        <end position="75"/>
    </location>
</feature>
<feature type="region of interest" description="Disordered" evidence="1">
    <location>
        <begin position="1"/>
        <end position="91"/>
    </location>
</feature>
<sequence length="135" mass="15587">MADEEQTWESEDWDADGPKIANLRSAKAEGGEGEEARDDEQPRPPQKEGTSTSAGSAADPRVQRMSRKQRMKQMLKKADQKTLESGHEDKIEVLRDLMGQTEEHDDERKDVKERSNEWLHRHCQESLFEREPKAK</sequence>
<feature type="compositionally biased region" description="Acidic residues" evidence="1">
    <location>
        <begin position="1"/>
        <end position="15"/>
    </location>
</feature>
<dbReference type="OMA" id="ETHEDND"/>
<evidence type="ECO:0000256" key="1">
    <source>
        <dbReference type="SAM" id="MobiDB-lite"/>
    </source>
</evidence>
<accession>A0A388L898</accession>
<comment type="caution">
    <text evidence="2">The sequence shown here is derived from an EMBL/GenBank/DDBJ whole genome shotgun (WGS) entry which is preliminary data.</text>
</comment>
<dbReference type="Gramene" id="GBG78540">
    <property type="protein sequence ID" value="GBG78540"/>
    <property type="gene ID" value="CBR_g27765"/>
</dbReference>
<keyword evidence="3" id="KW-1185">Reference proteome</keyword>
<reference evidence="2 3" key="1">
    <citation type="journal article" date="2018" name="Cell">
        <title>The Chara Genome: Secondary Complexity and Implications for Plant Terrestrialization.</title>
        <authorList>
            <person name="Nishiyama T."/>
            <person name="Sakayama H."/>
            <person name="Vries J.D."/>
            <person name="Buschmann H."/>
            <person name="Saint-Marcoux D."/>
            <person name="Ullrich K.K."/>
            <person name="Haas F.B."/>
            <person name="Vanderstraeten L."/>
            <person name="Becker D."/>
            <person name="Lang D."/>
            <person name="Vosolsobe S."/>
            <person name="Rombauts S."/>
            <person name="Wilhelmsson P.K.I."/>
            <person name="Janitza P."/>
            <person name="Kern R."/>
            <person name="Heyl A."/>
            <person name="Rumpler F."/>
            <person name="Villalobos L.I.A.C."/>
            <person name="Clay J.M."/>
            <person name="Skokan R."/>
            <person name="Toyoda A."/>
            <person name="Suzuki Y."/>
            <person name="Kagoshima H."/>
            <person name="Schijlen E."/>
            <person name="Tajeshwar N."/>
            <person name="Catarino B."/>
            <person name="Hetherington A.J."/>
            <person name="Saltykova A."/>
            <person name="Bonnot C."/>
            <person name="Breuninger H."/>
            <person name="Symeonidi A."/>
            <person name="Radhakrishnan G.V."/>
            <person name="Van Nieuwerburgh F."/>
            <person name="Deforce D."/>
            <person name="Chang C."/>
            <person name="Karol K.G."/>
            <person name="Hedrich R."/>
            <person name="Ulvskov P."/>
            <person name="Glockner G."/>
            <person name="Delwiche C.F."/>
            <person name="Petrasek J."/>
            <person name="Van de Peer Y."/>
            <person name="Friml J."/>
            <person name="Beilby M."/>
            <person name="Dolan L."/>
            <person name="Kohara Y."/>
            <person name="Sugano S."/>
            <person name="Fujiyama A."/>
            <person name="Delaux P.-M."/>
            <person name="Quint M."/>
            <person name="TheiBen G."/>
            <person name="Hagemann M."/>
            <person name="Harholt J."/>
            <person name="Dunand C."/>
            <person name="Zachgo S."/>
            <person name="Langdale J."/>
            <person name="Maumus F."/>
            <person name="Straeten D.V.D."/>
            <person name="Gould S.B."/>
            <person name="Rensing S.A."/>
        </authorList>
    </citation>
    <scope>NUCLEOTIDE SEQUENCE [LARGE SCALE GENOMIC DNA]</scope>
    <source>
        <strain evidence="2 3">S276</strain>
    </source>
</reference>
<dbReference type="PANTHER" id="PTHR36075">
    <property type="entry name" value="BNAA10G09820D PROTEIN"/>
    <property type="match status" value="1"/>
</dbReference>
<dbReference type="PANTHER" id="PTHR36075:SF1">
    <property type="entry name" value="OS03G0595200 PROTEIN"/>
    <property type="match status" value="1"/>
</dbReference>
<dbReference type="EMBL" id="BFEA01000297">
    <property type="protein sequence ID" value="GBG78540.1"/>
    <property type="molecule type" value="Genomic_DNA"/>
</dbReference>
<name>A0A388L898_CHABU</name>
<feature type="compositionally biased region" description="Basic and acidic residues" evidence="1">
    <location>
        <begin position="76"/>
        <end position="91"/>
    </location>
</feature>
<protein>
    <submittedName>
        <fullName evidence="2">Uncharacterized protein</fullName>
    </submittedName>
</protein>
<evidence type="ECO:0000313" key="2">
    <source>
        <dbReference type="EMBL" id="GBG78540.1"/>
    </source>
</evidence>
<organism evidence="2 3">
    <name type="scientific">Chara braunii</name>
    <name type="common">Braun's stonewort</name>
    <dbReference type="NCBI Taxonomy" id="69332"/>
    <lineage>
        <taxon>Eukaryota</taxon>
        <taxon>Viridiplantae</taxon>
        <taxon>Streptophyta</taxon>
        <taxon>Charophyceae</taxon>
        <taxon>Charales</taxon>
        <taxon>Characeae</taxon>
        <taxon>Chara</taxon>
    </lineage>
</organism>
<dbReference type="OrthoDB" id="631005at2759"/>
<proteinExistence type="predicted"/>
<dbReference type="Proteomes" id="UP000265515">
    <property type="component" value="Unassembled WGS sequence"/>
</dbReference>
<dbReference type="AlphaFoldDB" id="A0A388L898"/>
<evidence type="ECO:0000313" key="3">
    <source>
        <dbReference type="Proteomes" id="UP000265515"/>
    </source>
</evidence>